<reference evidence="3 4" key="1">
    <citation type="submission" date="2024-06" db="EMBL/GenBank/DDBJ databases">
        <authorList>
            <person name="Kaempfer P."/>
            <person name="Viver T."/>
        </authorList>
    </citation>
    <scope>NUCLEOTIDE SEQUENCE [LARGE SCALE GENOMIC DNA]</scope>
    <source>
        <strain evidence="3 4">ST-64</strain>
    </source>
</reference>
<evidence type="ECO:0000313" key="4">
    <source>
        <dbReference type="Proteomes" id="UP001629244"/>
    </source>
</evidence>
<protein>
    <submittedName>
        <fullName evidence="3">Accessory factor UbiK family protein</fullName>
    </submittedName>
</protein>
<dbReference type="RefSeq" id="WP_408078565.1">
    <property type="nucleotide sequence ID" value="NZ_JBELQC010000001.1"/>
</dbReference>
<dbReference type="Pfam" id="PF04380">
    <property type="entry name" value="BMFP"/>
    <property type="match status" value="1"/>
</dbReference>
<accession>A0ABW8YP36</accession>
<comment type="caution">
    <text evidence="3">The sequence shown here is derived from an EMBL/GenBank/DDBJ whole genome shotgun (WGS) entry which is preliminary data.</text>
</comment>
<evidence type="ECO:0000256" key="1">
    <source>
        <dbReference type="SAM" id="Coils"/>
    </source>
</evidence>
<proteinExistence type="predicted"/>
<feature type="coiled-coil region" evidence="1">
    <location>
        <begin position="52"/>
        <end position="79"/>
    </location>
</feature>
<keyword evidence="4" id="KW-1185">Reference proteome</keyword>
<dbReference type="EMBL" id="JBELQC010000001">
    <property type="protein sequence ID" value="MFL9841675.1"/>
    <property type="molecule type" value="Genomic_DNA"/>
</dbReference>
<keyword evidence="1" id="KW-0175">Coiled coil</keyword>
<name>A0ABW8YP36_9SPHN</name>
<dbReference type="InterPro" id="IPR007475">
    <property type="entry name" value="UbiK"/>
</dbReference>
<gene>
    <name evidence="3" type="ORF">ABS767_11930</name>
</gene>
<sequence>MQSDNRIFDDFVKVLNGAAGTMAGMAREGEAAARERFKSFVGGMDFVARDEFEAVKAMAAAARDENDALRARIDALEAKLSGATAPAAGKKPRTKKGDADPSL</sequence>
<feature type="region of interest" description="Disordered" evidence="2">
    <location>
        <begin position="82"/>
        <end position="103"/>
    </location>
</feature>
<organism evidence="3 4">
    <name type="scientific">Sphingomonas plantiphila</name>
    <dbReference type="NCBI Taxonomy" id="3163295"/>
    <lineage>
        <taxon>Bacteria</taxon>
        <taxon>Pseudomonadati</taxon>
        <taxon>Pseudomonadota</taxon>
        <taxon>Alphaproteobacteria</taxon>
        <taxon>Sphingomonadales</taxon>
        <taxon>Sphingomonadaceae</taxon>
        <taxon>Sphingomonas</taxon>
    </lineage>
</organism>
<dbReference type="Proteomes" id="UP001629244">
    <property type="component" value="Unassembled WGS sequence"/>
</dbReference>
<evidence type="ECO:0000256" key="2">
    <source>
        <dbReference type="SAM" id="MobiDB-lite"/>
    </source>
</evidence>
<evidence type="ECO:0000313" key="3">
    <source>
        <dbReference type="EMBL" id="MFL9841675.1"/>
    </source>
</evidence>